<dbReference type="EnsemblMetazoa" id="RPRC009133-RA">
    <property type="protein sequence ID" value="RPRC009133-PA"/>
    <property type="gene ID" value="RPRC009133"/>
</dbReference>
<protein>
    <recommendedName>
        <fullName evidence="8">Cytochrome c oxidase subunit viia</fullName>
    </recommendedName>
</protein>
<proteinExistence type="inferred from homology"/>
<dbReference type="InterPro" id="IPR036539">
    <property type="entry name" value="Cyt_c_oxidase_su7a_sf"/>
</dbReference>
<dbReference type="GO" id="GO:0006123">
    <property type="term" value="P:mitochondrial electron transport, cytochrome c to oxygen"/>
    <property type="evidence" value="ECO:0007669"/>
    <property type="project" value="InterPro"/>
</dbReference>
<organism evidence="6 7">
    <name type="scientific">Rhodnius prolixus</name>
    <name type="common">Triatomid bug</name>
    <dbReference type="NCBI Taxonomy" id="13249"/>
    <lineage>
        <taxon>Eukaryota</taxon>
        <taxon>Metazoa</taxon>
        <taxon>Ecdysozoa</taxon>
        <taxon>Arthropoda</taxon>
        <taxon>Hexapoda</taxon>
        <taxon>Insecta</taxon>
        <taxon>Pterygota</taxon>
        <taxon>Neoptera</taxon>
        <taxon>Paraneoptera</taxon>
        <taxon>Hemiptera</taxon>
        <taxon>Heteroptera</taxon>
        <taxon>Panheteroptera</taxon>
        <taxon>Cimicomorpha</taxon>
        <taxon>Reduviidae</taxon>
        <taxon>Triatominae</taxon>
        <taxon>Rhodnius</taxon>
    </lineage>
</organism>
<dbReference type="GO" id="GO:0005743">
    <property type="term" value="C:mitochondrial inner membrane"/>
    <property type="evidence" value="ECO:0007669"/>
    <property type="project" value="UniProtKB-SubCell"/>
</dbReference>
<dbReference type="FunCoup" id="T1HYL3">
    <property type="interactions" value="428"/>
</dbReference>
<evidence type="ECO:0000256" key="5">
    <source>
        <dbReference type="ARBA" id="ARBA00023136"/>
    </source>
</evidence>
<evidence type="ECO:0000313" key="6">
    <source>
        <dbReference type="EnsemblMetazoa" id="RPRC009133-PA"/>
    </source>
</evidence>
<evidence type="ECO:0008006" key="8">
    <source>
        <dbReference type="Google" id="ProtNLM"/>
    </source>
</evidence>
<dbReference type="EMBL" id="ACPB03020964">
    <property type="status" value="NOT_ANNOTATED_CDS"/>
    <property type="molecule type" value="Genomic_DNA"/>
</dbReference>
<dbReference type="VEuPathDB" id="VectorBase:RPRC009133"/>
<evidence type="ECO:0000256" key="1">
    <source>
        <dbReference type="ARBA" id="ARBA00004273"/>
    </source>
</evidence>
<evidence type="ECO:0000256" key="3">
    <source>
        <dbReference type="ARBA" id="ARBA00022792"/>
    </source>
</evidence>
<evidence type="ECO:0000256" key="2">
    <source>
        <dbReference type="ARBA" id="ARBA00009331"/>
    </source>
</evidence>
<comment type="similarity">
    <text evidence="2">Belongs to the cytochrome c oxidase VIIa family.</text>
</comment>
<dbReference type="SUPFAM" id="SSF81419">
    <property type="entry name" value="Mitochondrial cytochrome c oxidase subunit VIIa"/>
    <property type="match status" value="1"/>
</dbReference>
<dbReference type="HOGENOM" id="CLU_2187140_0_0_1"/>
<dbReference type="AlphaFoldDB" id="T1HYL3"/>
<dbReference type="Gene3D" id="4.10.91.10">
    <property type="entry name" value="Cytochrome c oxidase, subunit VIIa"/>
    <property type="match status" value="1"/>
</dbReference>
<sequence length="109" mass="12101">MSLLRSTLTPLARNYRSIVSSSASRSSLKEVHPGYKQMQVKAGRFNVEDGNPSFIKGGIFDRIMYRLTMGLCATAFVWDCVLYYELSLSSTTSSTGARVQVTSTEALKY</sequence>
<name>T1HYL3_RHOPR</name>
<evidence type="ECO:0000313" key="7">
    <source>
        <dbReference type="Proteomes" id="UP000015103"/>
    </source>
</evidence>
<accession>T1HYL3</accession>
<reference evidence="6" key="1">
    <citation type="submission" date="2015-05" db="UniProtKB">
        <authorList>
            <consortium name="EnsemblMetazoa"/>
        </authorList>
    </citation>
    <scope>IDENTIFICATION</scope>
</reference>
<keyword evidence="4" id="KW-0496">Mitochondrion</keyword>
<dbReference type="InParanoid" id="T1HYL3"/>
<keyword evidence="7" id="KW-1185">Reference proteome</keyword>
<comment type="subcellular location">
    <subcellularLocation>
        <location evidence="1">Mitochondrion inner membrane</location>
    </subcellularLocation>
</comment>
<keyword evidence="3" id="KW-0999">Mitochondrion inner membrane</keyword>
<keyword evidence="5" id="KW-0472">Membrane</keyword>
<dbReference type="GO" id="GO:0045277">
    <property type="term" value="C:respiratory chain complex IV"/>
    <property type="evidence" value="ECO:0007669"/>
    <property type="project" value="InterPro"/>
</dbReference>
<evidence type="ECO:0000256" key="4">
    <source>
        <dbReference type="ARBA" id="ARBA00023128"/>
    </source>
</evidence>
<dbReference type="Proteomes" id="UP000015103">
    <property type="component" value="Unassembled WGS sequence"/>
</dbReference>